<feature type="compositionally biased region" description="Basic and acidic residues" evidence="1">
    <location>
        <begin position="123"/>
        <end position="135"/>
    </location>
</feature>
<dbReference type="Pfam" id="PF08486">
    <property type="entry name" value="SpoIID"/>
    <property type="match status" value="1"/>
</dbReference>
<evidence type="ECO:0000256" key="1">
    <source>
        <dbReference type="SAM" id="MobiDB-lite"/>
    </source>
</evidence>
<feature type="region of interest" description="Disordered" evidence="1">
    <location>
        <begin position="208"/>
        <end position="240"/>
    </location>
</feature>
<feature type="compositionally biased region" description="Low complexity" evidence="1">
    <location>
        <begin position="176"/>
        <end position="195"/>
    </location>
</feature>
<dbReference type="Proteomes" id="UP000681290">
    <property type="component" value="Unassembled WGS sequence"/>
</dbReference>
<feature type="region of interest" description="Disordered" evidence="1">
    <location>
        <begin position="14"/>
        <end position="51"/>
    </location>
</feature>
<feature type="region of interest" description="Disordered" evidence="1">
    <location>
        <begin position="121"/>
        <end position="195"/>
    </location>
</feature>
<dbReference type="EMBL" id="BOSM01000008">
    <property type="protein sequence ID" value="GIP60167.1"/>
    <property type="molecule type" value="Genomic_DNA"/>
</dbReference>
<feature type="domain" description="Sporulation stage II protein D amidase enhancer LytB N-terminal" evidence="2">
    <location>
        <begin position="347"/>
        <end position="451"/>
    </location>
</feature>
<sequence length="630" mass="65239">MSTDSNQEHLVINLSARKNKREQGSASIGSRLESGWRERAAAGQEQPRTAAGCDAAVAVRKGAKQATLGTESALRVKDGAHIAEAGFAPGHSRGSDKSHVGSISHYEANDTHYNVQSRIASTDSERAGRFVKSEQRGVAAVSGQRSAANSTAGSKAGIASKGLDGRAAPSSGGSWAPLRAAGSAPGRGAGAALPGVHGSAAHQLLGAASLPAPGGNAPAPVHAPPQPQARRAPRPAAARALRAVRVRVPAGTRAYRSFRHSGRNSAKLGAALASLAAAAVLLAALVGSRSGPGPAAAPPPSAAGQPAAADPASTAGSGRAVAVPPAVRLPAAPAASELPPVSVYLTKTGGIETLPLEQYVTGVLAAEMPADFELEALKAQAIAARTFIVRRLAEGDRSGVPVSGADVVDSVGHQAYLSSKELDKWIELGKSDQLAKLRRAVEQTKGIIMTYQGKPITATFFSASGGYTENSEEYWSLKLPYLRSVPSPWDKSVNPSFKETVTIPLSELFNKLGLKDSALPAASPADQAAAPALFQIKSYTAGHNVKTMFINGQSFTGRELRERLGLRSAQFAMTLDGDDVKITTYGNGHGVGMSQWGAQGMAKQGYTTTQILKHYYTGISFAQASEWLEH</sequence>
<dbReference type="NCBIfam" id="TIGR02669">
    <property type="entry name" value="SpoIID_LytB"/>
    <property type="match status" value="1"/>
</dbReference>
<dbReference type="RefSeq" id="WP_244996741.1">
    <property type="nucleotide sequence ID" value="NZ_BOSM01000008.1"/>
</dbReference>
<dbReference type="InterPro" id="IPR014225">
    <property type="entry name" value="Spore_II_D_firmicutes"/>
</dbReference>
<dbReference type="PANTHER" id="PTHR30032:SF4">
    <property type="entry name" value="AMIDASE ENHANCER"/>
    <property type="match status" value="1"/>
</dbReference>
<accession>A0ABQ4MW74</accession>
<feature type="compositionally biased region" description="Low complexity" evidence="1">
    <location>
        <begin position="228"/>
        <end position="240"/>
    </location>
</feature>
<dbReference type="InterPro" id="IPR013486">
    <property type="entry name" value="SpoIID/LytB"/>
</dbReference>
<gene>
    <name evidence="3" type="ORF">J15TS10_39810</name>
</gene>
<feature type="region of interest" description="Disordered" evidence="1">
    <location>
        <begin position="290"/>
        <end position="317"/>
    </location>
</feature>
<protein>
    <recommendedName>
        <fullName evidence="2">Sporulation stage II protein D amidase enhancer LytB N-terminal domain-containing protein</fullName>
    </recommendedName>
</protein>
<dbReference type="InterPro" id="IPR013693">
    <property type="entry name" value="SpoIID/LytB_N"/>
</dbReference>
<keyword evidence="4" id="KW-1185">Reference proteome</keyword>
<proteinExistence type="predicted"/>
<comment type="caution">
    <text evidence="3">The sequence shown here is derived from an EMBL/GenBank/DDBJ whole genome shotgun (WGS) entry which is preliminary data.</text>
</comment>
<name>A0ABQ4MW74_9BACL</name>
<feature type="compositionally biased region" description="Polar residues" evidence="1">
    <location>
        <begin position="143"/>
        <end position="153"/>
    </location>
</feature>
<evidence type="ECO:0000313" key="3">
    <source>
        <dbReference type="EMBL" id="GIP60167.1"/>
    </source>
</evidence>
<dbReference type="InterPro" id="IPR051922">
    <property type="entry name" value="Bact_Sporulation_Assoc"/>
</dbReference>
<feature type="compositionally biased region" description="Low complexity" evidence="1">
    <location>
        <begin position="302"/>
        <end position="317"/>
    </location>
</feature>
<dbReference type="NCBIfam" id="TIGR02870">
    <property type="entry name" value="spore_II_D"/>
    <property type="match status" value="1"/>
</dbReference>
<organism evidence="3 4">
    <name type="scientific">Paenibacillus woosongensis</name>
    <dbReference type="NCBI Taxonomy" id="307580"/>
    <lineage>
        <taxon>Bacteria</taxon>
        <taxon>Bacillati</taxon>
        <taxon>Bacillota</taxon>
        <taxon>Bacilli</taxon>
        <taxon>Bacillales</taxon>
        <taxon>Paenibacillaceae</taxon>
        <taxon>Paenibacillus</taxon>
    </lineage>
</organism>
<reference evidence="3 4" key="1">
    <citation type="submission" date="2021-03" db="EMBL/GenBank/DDBJ databases">
        <title>Antimicrobial resistance genes in bacteria isolated from Japanese honey, and their potential for conferring macrolide and lincosamide resistance in the American foulbrood pathogen Paenibacillus larvae.</title>
        <authorList>
            <person name="Okamoto M."/>
            <person name="Kumagai M."/>
            <person name="Kanamori H."/>
            <person name="Takamatsu D."/>
        </authorList>
    </citation>
    <scope>NUCLEOTIDE SEQUENCE [LARGE SCALE GENOMIC DNA]</scope>
    <source>
        <strain evidence="3 4">J15TS10</strain>
    </source>
</reference>
<evidence type="ECO:0000259" key="2">
    <source>
        <dbReference type="Pfam" id="PF08486"/>
    </source>
</evidence>
<evidence type="ECO:0000313" key="4">
    <source>
        <dbReference type="Proteomes" id="UP000681290"/>
    </source>
</evidence>
<dbReference type="PANTHER" id="PTHR30032">
    <property type="entry name" value="N-ACETYLMURAMOYL-L-ALANINE AMIDASE-RELATED"/>
    <property type="match status" value="1"/>
</dbReference>